<feature type="transmembrane region" description="Helical" evidence="7">
    <location>
        <begin position="12"/>
        <end position="29"/>
    </location>
</feature>
<dbReference type="AlphaFoldDB" id="A0A7R9L370"/>
<proteinExistence type="predicted"/>
<dbReference type="GO" id="GO:0055091">
    <property type="term" value="P:phospholipid homeostasis"/>
    <property type="evidence" value="ECO:0007669"/>
    <property type="project" value="TreeGrafter"/>
</dbReference>
<dbReference type="PROSITE" id="PS50922">
    <property type="entry name" value="TLC"/>
    <property type="match status" value="1"/>
</dbReference>
<evidence type="ECO:0000256" key="1">
    <source>
        <dbReference type="ARBA" id="ARBA00004141"/>
    </source>
</evidence>
<evidence type="ECO:0000259" key="8">
    <source>
        <dbReference type="PROSITE" id="PS50922"/>
    </source>
</evidence>
<keyword evidence="4 5" id="KW-0472">Membrane</keyword>
<dbReference type="Pfam" id="PF03798">
    <property type="entry name" value="TRAM_LAG1_CLN8"/>
    <property type="match status" value="1"/>
</dbReference>
<gene>
    <name evidence="9" type="ORF">OSB1V03_LOCUS14535</name>
</gene>
<feature type="region of interest" description="Disordered" evidence="6">
    <location>
        <begin position="241"/>
        <end position="284"/>
    </location>
</feature>
<dbReference type="Proteomes" id="UP000759131">
    <property type="component" value="Unassembled WGS sequence"/>
</dbReference>
<evidence type="ECO:0000313" key="9">
    <source>
        <dbReference type="EMBL" id="CAD7634139.1"/>
    </source>
</evidence>
<comment type="subcellular location">
    <subcellularLocation>
        <location evidence="1">Membrane</location>
        <topology evidence="1">Multi-pass membrane protein</topology>
    </subcellularLocation>
</comment>
<dbReference type="GO" id="GO:0005886">
    <property type="term" value="C:plasma membrane"/>
    <property type="evidence" value="ECO:0007669"/>
    <property type="project" value="TreeGrafter"/>
</dbReference>
<evidence type="ECO:0000256" key="3">
    <source>
        <dbReference type="ARBA" id="ARBA00022989"/>
    </source>
</evidence>
<dbReference type="GO" id="GO:0097035">
    <property type="term" value="P:regulation of membrane lipid distribution"/>
    <property type="evidence" value="ECO:0007669"/>
    <property type="project" value="TreeGrafter"/>
</dbReference>
<sequence>MYDILKVKYGLAISAVSAVTIIICNQLLLRSCRPLYPMNLRQSTDQYKRWKWRNFLISFIHSMLTGFGSLICVVYKPALLVDVIDTYLEMAYVLTSISHGYFIYDLIEMLTHLQYKGSKELVLHHILIISCFSLTVTQHKYCGYASIALLIELSNIFLHFRQLLLISNTSKGSTIYRTNCYTNLGVFVLVRGACLVWLWATLLWVLPRVPLVAKTIAFVSLVGICTMTCVLFVRVYRSDFSGPTRSSKSAPNASVTAGGGATQPLLAAAGGGQPSTAPPSPGNGFVTAGISNEVKLHSKDS</sequence>
<evidence type="ECO:0000256" key="4">
    <source>
        <dbReference type="ARBA" id="ARBA00023136"/>
    </source>
</evidence>
<evidence type="ECO:0000256" key="6">
    <source>
        <dbReference type="SAM" id="MobiDB-lite"/>
    </source>
</evidence>
<feature type="transmembrane region" description="Helical" evidence="7">
    <location>
        <begin position="181"/>
        <end position="205"/>
    </location>
</feature>
<keyword evidence="3 7" id="KW-1133">Transmembrane helix</keyword>
<dbReference type="OrthoDB" id="10266980at2759"/>
<feature type="transmembrane region" description="Helical" evidence="7">
    <location>
        <begin position="90"/>
        <end position="109"/>
    </location>
</feature>
<dbReference type="EMBL" id="CAJPIZ010014049">
    <property type="protein sequence ID" value="CAG2114569.1"/>
    <property type="molecule type" value="Genomic_DNA"/>
</dbReference>
<feature type="transmembrane region" description="Helical" evidence="7">
    <location>
        <begin position="211"/>
        <end position="236"/>
    </location>
</feature>
<keyword evidence="2 5" id="KW-0812">Transmembrane</keyword>
<dbReference type="InterPro" id="IPR006634">
    <property type="entry name" value="TLC-dom"/>
</dbReference>
<keyword evidence="10" id="KW-1185">Reference proteome</keyword>
<dbReference type="PANTHER" id="PTHR13439">
    <property type="entry name" value="CT120 PROTEIN"/>
    <property type="match status" value="1"/>
</dbReference>
<reference evidence="9" key="1">
    <citation type="submission" date="2020-11" db="EMBL/GenBank/DDBJ databases">
        <authorList>
            <person name="Tran Van P."/>
        </authorList>
    </citation>
    <scope>NUCLEOTIDE SEQUENCE</scope>
</reference>
<feature type="domain" description="TLC" evidence="8">
    <location>
        <begin position="47"/>
        <end position="236"/>
    </location>
</feature>
<organism evidence="9">
    <name type="scientific">Medioppia subpectinata</name>
    <dbReference type="NCBI Taxonomy" id="1979941"/>
    <lineage>
        <taxon>Eukaryota</taxon>
        <taxon>Metazoa</taxon>
        <taxon>Ecdysozoa</taxon>
        <taxon>Arthropoda</taxon>
        <taxon>Chelicerata</taxon>
        <taxon>Arachnida</taxon>
        <taxon>Acari</taxon>
        <taxon>Acariformes</taxon>
        <taxon>Sarcoptiformes</taxon>
        <taxon>Oribatida</taxon>
        <taxon>Brachypylina</taxon>
        <taxon>Oppioidea</taxon>
        <taxon>Oppiidae</taxon>
        <taxon>Medioppia</taxon>
    </lineage>
</organism>
<dbReference type="InterPro" id="IPR050846">
    <property type="entry name" value="TLCD"/>
</dbReference>
<dbReference type="GO" id="GO:0007009">
    <property type="term" value="P:plasma membrane organization"/>
    <property type="evidence" value="ECO:0007669"/>
    <property type="project" value="TreeGrafter"/>
</dbReference>
<dbReference type="PANTHER" id="PTHR13439:SF4">
    <property type="entry name" value="TLC DOMAIN-CONTAINING PROTEIN"/>
    <property type="match status" value="1"/>
</dbReference>
<evidence type="ECO:0000313" key="10">
    <source>
        <dbReference type="Proteomes" id="UP000759131"/>
    </source>
</evidence>
<dbReference type="EMBL" id="OC868624">
    <property type="protein sequence ID" value="CAD7634139.1"/>
    <property type="molecule type" value="Genomic_DNA"/>
</dbReference>
<accession>A0A7R9L370</accession>
<evidence type="ECO:0000256" key="5">
    <source>
        <dbReference type="PROSITE-ProRule" id="PRU00205"/>
    </source>
</evidence>
<dbReference type="SMART" id="SM00724">
    <property type="entry name" value="TLC"/>
    <property type="match status" value="1"/>
</dbReference>
<evidence type="ECO:0000256" key="7">
    <source>
        <dbReference type="SAM" id="Phobius"/>
    </source>
</evidence>
<name>A0A7R9L370_9ACAR</name>
<evidence type="ECO:0000256" key="2">
    <source>
        <dbReference type="ARBA" id="ARBA00022692"/>
    </source>
</evidence>
<feature type="transmembrane region" description="Helical" evidence="7">
    <location>
        <begin position="55"/>
        <end position="78"/>
    </location>
</feature>
<protein>
    <recommendedName>
        <fullName evidence="8">TLC domain-containing protein</fullName>
    </recommendedName>
</protein>
<dbReference type="GO" id="GO:0071709">
    <property type="term" value="P:membrane assembly"/>
    <property type="evidence" value="ECO:0007669"/>
    <property type="project" value="TreeGrafter"/>
</dbReference>
<feature type="compositionally biased region" description="Polar residues" evidence="6">
    <location>
        <begin position="241"/>
        <end position="255"/>
    </location>
</feature>